<proteinExistence type="predicted"/>
<dbReference type="EMBL" id="BMAV01016707">
    <property type="protein sequence ID" value="GFY67724.1"/>
    <property type="molecule type" value="Genomic_DNA"/>
</dbReference>
<name>A0A8X6YDR1_9ARAC</name>
<comment type="caution">
    <text evidence="2">The sequence shown here is derived from an EMBL/GenBank/DDBJ whole genome shotgun (WGS) entry which is preliminary data.</text>
</comment>
<accession>A0A8X6YDR1</accession>
<keyword evidence="1" id="KW-0812">Transmembrane</keyword>
<reference evidence="2" key="1">
    <citation type="submission" date="2020-08" db="EMBL/GenBank/DDBJ databases">
        <title>Multicomponent nature underlies the extraordinary mechanical properties of spider dragline silk.</title>
        <authorList>
            <person name="Kono N."/>
            <person name="Nakamura H."/>
            <person name="Mori M."/>
            <person name="Yoshida Y."/>
            <person name="Ohtoshi R."/>
            <person name="Malay A.D."/>
            <person name="Moran D.A.P."/>
            <person name="Tomita M."/>
            <person name="Numata K."/>
            <person name="Arakawa K."/>
        </authorList>
    </citation>
    <scope>NUCLEOTIDE SEQUENCE</scope>
</reference>
<evidence type="ECO:0000313" key="3">
    <source>
        <dbReference type="Proteomes" id="UP000886998"/>
    </source>
</evidence>
<feature type="transmembrane region" description="Helical" evidence="1">
    <location>
        <begin position="24"/>
        <end position="47"/>
    </location>
</feature>
<evidence type="ECO:0000313" key="2">
    <source>
        <dbReference type="EMBL" id="GFY67724.1"/>
    </source>
</evidence>
<organism evidence="2 3">
    <name type="scientific">Trichonephila inaurata madagascariensis</name>
    <dbReference type="NCBI Taxonomy" id="2747483"/>
    <lineage>
        <taxon>Eukaryota</taxon>
        <taxon>Metazoa</taxon>
        <taxon>Ecdysozoa</taxon>
        <taxon>Arthropoda</taxon>
        <taxon>Chelicerata</taxon>
        <taxon>Arachnida</taxon>
        <taxon>Araneae</taxon>
        <taxon>Araneomorphae</taxon>
        <taxon>Entelegynae</taxon>
        <taxon>Araneoidea</taxon>
        <taxon>Nephilidae</taxon>
        <taxon>Trichonephila</taxon>
        <taxon>Trichonephila inaurata</taxon>
    </lineage>
</organism>
<keyword evidence="1" id="KW-1133">Transmembrane helix</keyword>
<protein>
    <submittedName>
        <fullName evidence="2">Uncharacterized protein</fullName>
    </submittedName>
</protein>
<dbReference type="Proteomes" id="UP000886998">
    <property type="component" value="Unassembled WGS sequence"/>
</dbReference>
<gene>
    <name evidence="2" type="ORF">TNIN_22331</name>
</gene>
<dbReference type="AlphaFoldDB" id="A0A8X6YDR1"/>
<evidence type="ECO:0000256" key="1">
    <source>
        <dbReference type="SAM" id="Phobius"/>
    </source>
</evidence>
<keyword evidence="1" id="KW-0472">Membrane</keyword>
<sequence length="117" mass="13368">MLVVLCYYDFLNIPMPICILTFPVFQWLFTILTFTIFQWFFAVLAFLNSSSSCAANSVTLLVFRCGLTCFDIPNILMVLCYPDFHNIPVVLSYPNFLNIPMILCYTDSKYSSGSLLS</sequence>
<keyword evidence="3" id="KW-1185">Reference proteome</keyword>